<feature type="domain" description="Cation-transporting P-type ATPase C-terminal" evidence="8">
    <location>
        <begin position="269"/>
        <end position="449"/>
    </location>
</feature>
<dbReference type="Gene3D" id="3.40.1110.10">
    <property type="entry name" value="Calcium-transporting ATPase, cytoplasmic domain N"/>
    <property type="match status" value="1"/>
</dbReference>
<dbReference type="SUPFAM" id="SSF81665">
    <property type="entry name" value="Calcium ATPase, transmembrane domain M"/>
    <property type="match status" value="1"/>
</dbReference>
<dbReference type="FunFam" id="3.40.50.1000:FF:000193">
    <property type="entry name" value="Plasma membrane calcium-transporting ATPase 2"/>
    <property type="match status" value="1"/>
</dbReference>
<protein>
    <recommendedName>
        <fullName evidence="8">Cation-transporting P-type ATPase C-terminal domain-containing protein</fullName>
    </recommendedName>
</protein>
<keyword evidence="6 7" id="KW-0472">Membrane</keyword>
<dbReference type="GO" id="GO:0005388">
    <property type="term" value="F:P-type calcium transporter activity"/>
    <property type="evidence" value="ECO:0007669"/>
    <property type="project" value="TreeGrafter"/>
</dbReference>
<name>A0A7S4DBR2_HETAK</name>
<dbReference type="SUPFAM" id="SSF56784">
    <property type="entry name" value="HAD-like"/>
    <property type="match status" value="1"/>
</dbReference>
<dbReference type="EMBL" id="HBIU01042168">
    <property type="protein sequence ID" value="CAE0640297.1"/>
    <property type="molecule type" value="Transcribed_RNA"/>
</dbReference>
<accession>A0A7S4DBR2</accession>
<dbReference type="PANTHER" id="PTHR24093:SF369">
    <property type="entry name" value="CALCIUM-TRANSPORTING ATPASE"/>
    <property type="match status" value="1"/>
</dbReference>
<dbReference type="AlphaFoldDB" id="A0A7S4DBR2"/>
<feature type="transmembrane region" description="Helical" evidence="7">
    <location>
        <begin position="430"/>
        <end position="450"/>
    </location>
</feature>
<dbReference type="InterPro" id="IPR006068">
    <property type="entry name" value="ATPase_P-typ_cation-transptr_C"/>
</dbReference>
<keyword evidence="4" id="KW-0460">Magnesium</keyword>
<feature type="transmembrane region" description="Helical" evidence="7">
    <location>
        <begin position="317"/>
        <end position="338"/>
    </location>
</feature>
<dbReference type="GO" id="GO:0005886">
    <property type="term" value="C:plasma membrane"/>
    <property type="evidence" value="ECO:0007669"/>
    <property type="project" value="TreeGrafter"/>
</dbReference>
<evidence type="ECO:0000313" key="9">
    <source>
        <dbReference type="EMBL" id="CAE0640297.1"/>
    </source>
</evidence>
<dbReference type="InterPro" id="IPR023298">
    <property type="entry name" value="ATPase_P-typ_TM_dom_sf"/>
</dbReference>
<dbReference type="Gene3D" id="1.20.1110.10">
    <property type="entry name" value="Calcium-transporting ATPase, transmembrane domain"/>
    <property type="match status" value="1"/>
</dbReference>
<evidence type="ECO:0000256" key="3">
    <source>
        <dbReference type="ARBA" id="ARBA00022723"/>
    </source>
</evidence>
<dbReference type="InterPro" id="IPR023299">
    <property type="entry name" value="ATPase_P-typ_cyto_dom_N"/>
</dbReference>
<gene>
    <name evidence="9" type="ORF">HAKA00212_LOCUS19116</name>
</gene>
<organism evidence="9">
    <name type="scientific">Heterosigma akashiwo</name>
    <name type="common">Chromophytic alga</name>
    <name type="synonym">Heterosigma carterae</name>
    <dbReference type="NCBI Taxonomy" id="2829"/>
    <lineage>
        <taxon>Eukaryota</taxon>
        <taxon>Sar</taxon>
        <taxon>Stramenopiles</taxon>
        <taxon>Ochrophyta</taxon>
        <taxon>Raphidophyceae</taxon>
        <taxon>Chattonellales</taxon>
        <taxon>Chattonellaceae</taxon>
        <taxon>Heterosigma</taxon>
    </lineage>
</organism>
<sequence length="531" mass="57529">MDASGAVQGTGRKAEIATTVINEMAKGALRTIALAYRDLSLEEGLGLKDQTVEYDASEEKGAGPCPAAEAGLTLAAIVGIQDPVRPEVPAAVRSCQEAGITVRMVTGDNINTAMAIAKQCAIYDPEGQGLAVEGPDFREAVAREGRRYFDLTGPRIQIMARSAPQDKHLLVSNLMERGQVVAVTGDGTNDGPALRKANVGFAMGIAGTEVAKQASDIVLMDDNFLSIVKAVSWGRNVYDGIRKFLQFQLTVNMVALLVAFLGSVVLSESPLKATQMLWVNLIMDSLAALALATELPTPDLLRRRPYGKGDSLISRHMVRNMLGQFFYQSTVIIAVIFWGESMFEVELGRGLGHGADPTRHYTLVFHIFVMLQVFNEISSRKLQNEWNVFEGIHKNPLFLGIVIGTVIVQIIVVMYGGTAVTVTPLNATEHIVSIIFGLGGMAVTMLMRLVPETLFPEMAGSGKLVTDKERQIWSAFTRRNSNPFVLSQRGKVGAGSIGSMKSPKKRPCLLEAIEEHAKWEEGQGVEKGEVV</sequence>
<evidence type="ECO:0000256" key="7">
    <source>
        <dbReference type="SAM" id="Phobius"/>
    </source>
</evidence>
<dbReference type="GO" id="GO:0046872">
    <property type="term" value="F:metal ion binding"/>
    <property type="evidence" value="ECO:0007669"/>
    <property type="project" value="UniProtKB-KW"/>
</dbReference>
<proteinExistence type="predicted"/>
<feature type="transmembrane region" description="Helical" evidence="7">
    <location>
        <begin position="397"/>
        <end position="418"/>
    </location>
</feature>
<comment type="subcellular location">
    <subcellularLocation>
        <location evidence="1">Endomembrane system</location>
        <topology evidence="1">Multi-pass membrane protein</topology>
    </subcellularLocation>
</comment>
<evidence type="ECO:0000256" key="2">
    <source>
        <dbReference type="ARBA" id="ARBA00022692"/>
    </source>
</evidence>
<keyword evidence="3" id="KW-0479">Metal-binding</keyword>
<dbReference type="GO" id="GO:0012505">
    <property type="term" value="C:endomembrane system"/>
    <property type="evidence" value="ECO:0007669"/>
    <property type="project" value="UniProtKB-SubCell"/>
</dbReference>
<dbReference type="GO" id="GO:0005524">
    <property type="term" value="F:ATP binding"/>
    <property type="evidence" value="ECO:0007669"/>
    <property type="project" value="InterPro"/>
</dbReference>
<keyword evidence="2 7" id="KW-0812">Transmembrane</keyword>
<dbReference type="FunFam" id="1.20.1110.10:FF:000014">
    <property type="entry name" value="Calcium-transporting ATPase"/>
    <property type="match status" value="1"/>
</dbReference>
<dbReference type="PRINTS" id="PR00119">
    <property type="entry name" value="CATATPASE"/>
</dbReference>
<evidence type="ECO:0000256" key="5">
    <source>
        <dbReference type="ARBA" id="ARBA00022989"/>
    </source>
</evidence>
<feature type="transmembrane region" description="Helical" evidence="7">
    <location>
        <begin position="244"/>
        <end position="265"/>
    </location>
</feature>
<dbReference type="InterPro" id="IPR036412">
    <property type="entry name" value="HAD-like_sf"/>
</dbReference>
<dbReference type="PANTHER" id="PTHR24093">
    <property type="entry name" value="CATION TRANSPORTING ATPASE"/>
    <property type="match status" value="1"/>
</dbReference>
<evidence type="ECO:0000256" key="1">
    <source>
        <dbReference type="ARBA" id="ARBA00004127"/>
    </source>
</evidence>
<dbReference type="NCBIfam" id="TIGR01494">
    <property type="entry name" value="ATPase_P-type"/>
    <property type="match status" value="1"/>
</dbReference>
<dbReference type="GO" id="GO:0016887">
    <property type="term" value="F:ATP hydrolysis activity"/>
    <property type="evidence" value="ECO:0007669"/>
    <property type="project" value="InterPro"/>
</dbReference>
<evidence type="ECO:0000256" key="6">
    <source>
        <dbReference type="ARBA" id="ARBA00023136"/>
    </source>
</evidence>
<reference evidence="9" key="1">
    <citation type="submission" date="2021-01" db="EMBL/GenBank/DDBJ databases">
        <authorList>
            <person name="Corre E."/>
            <person name="Pelletier E."/>
            <person name="Niang G."/>
            <person name="Scheremetjew M."/>
            <person name="Finn R."/>
            <person name="Kale V."/>
            <person name="Holt S."/>
            <person name="Cochrane G."/>
            <person name="Meng A."/>
            <person name="Brown T."/>
            <person name="Cohen L."/>
        </authorList>
    </citation>
    <scope>NUCLEOTIDE SEQUENCE</scope>
    <source>
        <strain evidence="9">CCMP3107</strain>
    </source>
</reference>
<keyword evidence="5 7" id="KW-1133">Transmembrane helix</keyword>
<evidence type="ECO:0000256" key="4">
    <source>
        <dbReference type="ARBA" id="ARBA00022842"/>
    </source>
</evidence>
<dbReference type="InterPro" id="IPR001757">
    <property type="entry name" value="P_typ_ATPase"/>
</dbReference>
<dbReference type="Pfam" id="PF00702">
    <property type="entry name" value="Hydrolase"/>
    <property type="match status" value="1"/>
</dbReference>
<dbReference type="Pfam" id="PF00689">
    <property type="entry name" value="Cation_ATPase_C"/>
    <property type="match status" value="1"/>
</dbReference>
<evidence type="ECO:0000259" key="8">
    <source>
        <dbReference type="Pfam" id="PF00689"/>
    </source>
</evidence>